<keyword evidence="11" id="KW-1185">Reference proteome</keyword>
<dbReference type="InterPro" id="IPR023578">
    <property type="entry name" value="Ras_GEF_dom_sf"/>
</dbReference>
<dbReference type="SUPFAM" id="SSF50729">
    <property type="entry name" value="PH domain-like"/>
    <property type="match status" value="1"/>
</dbReference>
<evidence type="ECO:0000313" key="11">
    <source>
        <dbReference type="Proteomes" id="UP000261640"/>
    </source>
</evidence>
<evidence type="ECO:0000256" key="1">
    <source>
        <dbReference type="ARBA" id="ARBA00004236"/>
    </source>
</evidence>
<keyword evidence="6" id="KW-0472">Membrane</keyword>
<evidence type="ECO:0000256" key="3">
    <source>
        <dbReference type="ARBA" id="ARBA00022475"/>
    </source>
</evidence>
<comment type="subcellular location">
    <subcellularLocation>
        <location evidence="1">Cell membrane</location>
    </subcellularLocation>
    <subcellularLocation>
        <location evidence="2">Cytoplasm</location>
    </subcellularLocation>
</comment>
<dbReference type="PANTHER" id="PTHR23113">
    <property type="entry name" value="GUANINE NUCLEOTIDE EXCHANGE FACTOR"/>
    <property type="match status" value="1"/>
</dbReference>
<dbReference type="GeneTree" id="ENSGT00940000154079"/>
<evidence type="ECO:0000256" key="4">
    <source>
        <dbReference type="ARBA" id="ARBA00022490"/>
    </source>
</evidence>
<dbReference type="PROSITE" id="PS50003">
    <property type="entry name" value="PH_DOMAIN"/>
    <property type="match status" value="1"/>
</dbReference>
<dbReference type="CDD" id="cd13310">
    <property type="entry name" value="PH_RalGPS1_2"/>
    <property type="match status" value="1"/>
</dbReference>
<dbReference type="SMART" id="SM00147">
    <property type="entry name" value="RasGEF"/>
    <property type="match status" value="1"/>
</dbReference>
<dbReference type="AlphaFoldDB" id="A0A7N8WUS8"/>
<evidence type="ECO:0000256" key="7">
    <source>
        <dbReference type="PROSITE-ProRule" id="PRU00168"/>
    </source>
</evidence>
<dbReference type="Pfam" id="PF00169">
    <property type="entry name" value="PH"/>
    <property type="match status" value="1"/>
</dbReference>
<dbReference type="GO" id="GO:0005085">
    <property type="term" value="F:guanyl-nucleotide exchange factor activity"/>
    <property type="evidence" value="ECO:0007669"/>
    <property type="project" value="UniProtKB-KW"/>
</dbReference>
<organism evidence="10 11">
    <name type="scientific">Mastacembelus armatus</name>
    <name type="common">zig-zag eel</name>
    <dbReference type="NCBI Taxonomy" id="205130"/>
    <lineage>
        <taxon>Eukaryota</taxon>
        <taxon>Metazoa</taxon>
        <taxon>Chordata</taxon>
        <taxon>Craniata</taxon>
        <taxon>Vertebrata</taxon>
        <taxon>Euteleostomi</taxon>
        <taxon>Actinopterygii</taxon>
        <taxon>Neopterygii</taxon>
        <taxon>Teleostei</taxon>
        <taxon>Neoteleostei</taxon>
        <taxon>Acanthomorphata</taxon>
        <taxon>Anabantaria</taxon>
        <taxon>Synbranchiformes</taxon>
        <taxon>Mastacembelidae</taxon>
        <taxon>Mastacembelus</taxon>
    </lineage>
</organism>
<dbReference type="InterPro" id="IPR001849">
    <property type="entry name" value="PH_domain"/>
</dbReference>
<keyword evidence="4" id="KW-0963">Cytoplasm</keyword>
<dbReference type="InterPro" id="IPR036964">
    <property type="entry name" value="RASGEF_cat_dom_sf"/>
</dbReference>
<proteinExistence type="predicted"/>
<evidence type="ECO:0000259" key="8">
    <source>
        <dbReference type="PROSITE" id="PS50003"/>
    </source>
</evidence>
<sequence length="479" mass="54546">MDAPVFKAIQPEELASCGWNGKEKHSLSPNVVAFTRRFNQVSFWLVREILTAQTLKIRAEILSHFVKIAKKLLELNNLHSLVSVVSALQSAPIFRLSKTWALISRKDKATFEKLNYLTSKEENYTRMREYICSLKMVPCIPYLGIYLLDMIYIDSAYPASDSIIETEQRTNQMNNLLRIISDLQMSCNYDHLVTLPHVQKYLLSVRYIEELQKFVEDDNFKLSLKIEPGNSSPRIASSKEDLAGKTHVVHIYGRVTLDYSVFSVMIFYRSATFPIEKARHLLDDSFLESQSPVRNDPHSISVSNGQSLGMHILYDGAETCFSFNTCLHPFIISSTAANSYYGCSEAGSVTIEGPLRRKTLLKEGRKPKLSSWTRFWITLSGSTLTFYGAKALRASERKHYKSSPCKKVCVTGWMVVLPDDPARPNIFQLNDPDKGNVYKFQTGSRFSAIIWHKNLEEACRSTRPQVCSAHTLICSRGWF</sequence>
<evidence type="ECO:0000256" key="6">
    <source>
        <dbReference type="ARBA" id="ARBA00023136"/>
    </source>
</evidence>
<dbReference type="GO" id="GO:0005737">
    <property type="term" value="C:cytoplasm"/>
    <property type="evidence" value="ECO:0007669"/>
    <property type="project" value="UniProtKB-SubCell"/>
</dbReference>
<feature type="domain" description="PH" evidence="8">
    <location>
        <begin position="348"/>
        <end position="460"/>
    </location>
</feature>
<dbReference type="GO" id="GO:0007265">
    <property type="term" value="P:Ras protein signal transduction"/>
    <property type="evidence" value="ECO:0007669"/>
    <property type="project" value="TreeGrafter"/>
</dbReference>
<dbReference type="PROSITE" id="PS50009">
    <property type="entry name" value="RASGEF_CAT"/>
    <property type="match status" value="1"/>
</dbReference>
<keyword evidence="3" id="KW-1003">Cell membrane</keyword>
<dbReference type="SMART" id="SM00233">
    <property type="entry name" value="PH"/>
    <property type="match status" value="1"/>
</dbReference>
<protein>
    <submittedName>
        <fullName evidence="10">Ral GEF with PH domain and SH3 binding motif 1</fullName>
    </submittedName>
</protein>
<reference evidence="10" key="1">
    <citation type="submission" date="2025-08" db="UniProtKB">
        <authorList>
            <consortium name="Ensembl"/>
        </authorList>
    </citation>
    <scope>IDENTIFICATION</scope>
</reference>
<keyword evidence="5 7" id="KW-0344">Guanine-nucleotide releasing factor</keyword>
<name>A0A7N8WUS8_9TELE</name>
<dbReference type="SUPFAM" id="SSF48366">
    <property type="entry name" value="Ras GEF"/>
    <property type="match status" value="1"/>
</dbReference>
<dbReference type="PANTHER" id="PTHR23113:SF167">
    <property type="entry name" value="RAS-SPECIFIC GUANINE NUCLEOTIDE-RELEASING FACTOR RALGPS1"/>
    <property type="match status" value="1"/>
</dbReference>
<dbReference type="InterPro" id="IPR008937">
    <property type="entry name" value="Ras-like_GEF"/>
</dbReference>
<accession>A0A7N8WUS8</accession>
<dbReference type="FunFam" id="1.10.840.10:FF:000010">
    <property type="entry name" value="ras-specific guanine nucleotide-releasing factor RalGPS1 isoform X1"/>
    <property type="match status" value="1"/>
</dbReference>
<dbReference type="Ensembl" id="ENSMAMT00000047810.1">
    <property type="protein sequence ID" value="ENSMAMP00000042004.1"/>
    <property type="gene ID" value="ENSMAMG00000022674.2"/>
</dbReference>
<dbReference type="Gene3D" id="2.30.29.30">
    <property type="entry name" value="Pleckstrin-homology domain (PH domain)/Phosphotyrosine-binding domain (PTB)"/>
    <property type="match status" value="1"/>
</dbReference>
<evidence type="ECO:0000313" key="10">
    <source>
        <dbReference type="Ensembl" id="ENSMAMP00000042004.1"/>
    </source>
</evidence>
<feature type="domain" description="Ras-GEF" evidence="9">
    <location>
        <begin position="1"/>
        <end position="229"/>
    </location>
</feature>
<evidence type="ECO:0000256" key="2">
    <source>
        <dbReference type="ARBA" id="ARBA00004496"/>
    </source>
</evidence>
<dbReference type="Gene3D" id="1.10.840.10">
    <property type="entry name" value="Ras guanine-nucleotide exchange factors catalytic domain"/>
    <property type="match status" value="1"/>
</dbReference>
<dbReference type="Proteomes" id="UP000261640">
    <property type="component" value="Unplaced"/>
</dbReference>
<dbReference type="Pfam" id="PF00617">
    <property type="entry name" value="RasGEF"/>
    <property type="match status" value="1"/>
</dbReference>
<reference evidence="10" key="2">
    <citation type="submission" date="2025-09" db="UniProtKB">
        <authorList>
            <consortium name="Ensembl"/>
        </authorList>
    </citation>
    <scope>IDENTIFICATION</scope>
</reference>
<dbReference type="InterPro" id="IPR011993">
    <property type="entry name" value="PH-like_dom_sf"/>
</dbReference>
<dbReference type="GO" id="GO:0005886">
    <property type="term" value="C:plasma membrane"/>
    <property type="evidence" value="ECO:0007669"/>
    <property type="project" value="UniProtKB-SubCell"/>
</dbReference>
<dbReference type="InterPro" id="IPR001895">
    <property type="entry name" value="RASGEF_cat_dom"/>
</dbReference>
<evidence type="ECO:0000259" key="9">
    <source>
        <dbReference type="PROSITE" id="PS50009"/>
    </source>
</evidence>
<evidence type="ECO:0000256" key="5">
    <source>
        <dbReference type="ARBA" id="ARBA00022658"/>
    </source>
</evidence>